<dbReference type="EMBL" id="DQUG01000129">
    <property type="protein sequence ID" value="HIP75128.1"/>
    <property type="molecule type" value="Genomic_DNA"/>
</dbReference>
<name>A0A832Z9B8_9EURY</name>
<dbReference type="InterPro" id="IPR036135">
    <property type="entry name" value="MoeA_linker/N_sf"/>
</dbReference>
<keyword evidence="4" id="KW-0808">Transferase</keyword>
<keyword evidence="2" id="KW-0501">Molybdenum cofactor biosynthesis</keyword>
<dbReference type="Proteomes" id="UP000649326">
    <property type="component" value="Unassembled WGS sequence"/>
</dbReference>
<organism evidence="4 5">
    <name type="scientific">Thermococcus paralvinellae</name>
    <dbReference type="NCBI Taxonomy" id="582419"/>
    <lineage>
        <taxon>Archaea</taxon>
        <taxon>Methanobacteriati</taxon>
        <taxon>Methanobacteriota</taxon>
        <taxon>Thermococci</taxon>
        <taxon>Thermococcales</taxon>
        <taxon>Thermococcaceae</taxon>
        <taxon>Thermococcus</taxon>
    </lineage>
</organism>
<dbReference type="GO" id="GO:0061599">
    <property type="term" value="F:molybdopterin molybdotransferase activity"/>
    <property type="evidence" value="ECO:0007669"/>
    <property type="project" value="TreeGrafter"/>
</dbReference>
<reference evidence="4" key="1">
    <citation type="journal article" date="2020" name="ISME J.">
        <title>Gammaproteobacteria mediating utilization of methyl-, sulfur- and petroleum organic compounds in deep ocean hydrothermal plumes.</title>
        <authorList>
            <person name="Zhou Z."/>
            <person name="Liu Y."/>
            <person name="Pan J."/>
            <person name="Cron B.R."/>
            <person name="Toner B.M."/>
            <person name="Anantharaman K."/>
            <person name="Breier J.A."/>
            <person name="Dick G.J."/>
            <person name="Li M."/>
        </authorList>
    </citation>
    <scope>NUCLEOTIDE SEQUENCE</scope>
    <source>
        <strain evidence="4">SZUA-1451</strain>
    </source>
</reference>
<dbReference type="InterPro" id="IPR038987">
    <property type="entry name" value="MoeA-like"/>
</dbReference>
<dbReference type="FunFam" id="2.170.190.11:FF:000001">
    <property type="entry name" value="Molybdopterin molybdenumtransferase"/>
    <property type="match status" value="1"/>
</dbReference>
<evidence type="ECO:0000256" key="2">
    <source>
        <dbReference type="ARBA" id="ARBA00023150"/>
    </source>
</evidence>
<accession>A0A832Z9B8</accession>
<proteinExistence type="predicted"/>
<comment type="caution">
    <text evidence="4">The sequence shown here is derived from an EMBL/GenBank/DDBJ whole genome shotgun (WGS) entry which is preliminary data.</text>
</comment>
<dbReference type="GO" id="GO:0005737">
    <property type="term" value="C:cytoplasm"/>
    <property type="evidence" value="ECO:0007669"/>
    <property type="project" value="TreeGrafter"/>
</dbReference>
<dbReference type="Gene3D" id="2.170.190.11">
    <property type="entry name" value="Molybdopterin biosynthesis moea protein, domain 3"/>
    <property type="match status" value="1"/>
</dbReference>
<dbReference type="PANTHER" id="PTHR10192">
    <property type="entry name" value="MOLYBDOPTERIN BIOSYNTHESIS PROTEIN"/>
    <property type="match status" value="1"/>
</dbReference>
<dbReference type="GO" id="GO:0006777">
    <property type="term" value="P:Mo-molybdopterin cofactor biosynthetic process"/>
    <property type="evidence" value="ECO:0007669"/>
    <property type="project" value="UniProtKB-KW"/>
</dbReference>
<evidence type="ECO:0000313" key="4">
    <source>
        <dbReference type="EMBL" id="HIP75128.1"/>
    </source>
</evidence>
<protein>
    <submittedName>
        <fullName evidence="4">Molybdopterin molybdenumtransferase MoeA</fullName>
    </submittedName>
</protein>
<sequence>MAFLKVVPLEEALRVINSLPLEPKIEEVKLEEALGRVLAEDIESPIDVPPFDRATVDGYAVKSKDTWGASETNPVKLKVVGEINAGDIPNIELKDGESIYISTGAPLPKGADAVIPFEEVDRENGWVLIYKPVYPDYGVMKTGADIPKGKPLLKKGT</sequence>
<dbReference type="InterPro" id="IPR005110">
    <property type="entry name" value="MoeA_linker/N"/>
</dbReference>
<evidence type="ECO:0000259" key="3">
    <source>
        <dbReference type="Pfam" id="PF03453"/>
    </source>
</evidence>
<feature type="non-terminal residue" evidence="4">
    <location>
        <position position="157"/>
    </location>
</feature>
<evidence type="ECO:0000313" key="5">
    <source>
        <dbReference type="Proteomes" id="UP000649326"/>
    </source>
</evidence>
<gene>
    <name evidence="4" type="ORF">EYH13_03085</name>
</gene>
<dbReference type="AlphaFoldDB" id="A0A832Z9B8"/>
<dbReference type="SUPFAM" id="SSF63882">
    <property type="entry name" value="MoeA N-terminal region -like"/>
    <property type="match status" value="1"/>
</dbReference>
<evidence type="ECO:0000256" key="1">
    <source>
        <dbReference type="ARBA" id="ARBA00005046"/>
    </source>
</evidence>
<dbReference type="PANTHER" id="PTHR10192:SF5">
    <property type="entry name" value="GEPHYRIN"/>
    <property type="match status" value="1"/>
</dbReference>
<dbReference type="Gene3D" id="3.90.105.10">
    <property type="entry name" value="Molybdopterin biosynthesis moea protein, domain 2"/>
    <property type="match status" value="1"/>
</dbReference>
<dbReference type="Pfam" id="PF03453">
    <property type="entry name" value="MoeA_N"/>
    <property type="match status" value="1"/>
</dbReference>
<feature type="domain" description="MoeA N-terminal and linker" evidence="3">
    <location>
        <begin position="8"/>
        <end position="157"/>
    </location>
</feature>
<comment type="pathway">
    <text evidence="1">Cofactor biosynthesis; molybdopterin biosynthesis.</text>
</comment>